<evidence type="ECO:0000259" key="4">
    <source>
        <dbReference type="Pfam" id="PF13976"/>
    </source>
</evidence>
<dbReference type="InterPro" id="IPR057670">
    <property type="entry name" value="SH3_retrovirus"/>
</dbReference>
<feature type="compositionally biased region" description="Basic and acidic residues" evidence="2">
    <location>
        <begin position="63"/>
        <end position="74"/>
    </location>
</feature>
<dbReference type="EMBL" id="JAINDJ010000004">
    <property type="protein sequence ID" value="KAG9449670.1"/>
    <property type="molecule type" value="Genomic_DNA"/>
</dbReference>
<feature type="domain" description="Retrovirus-related Pol polyprotein from transposon TNT 1-94-like beta-barrel" evidence="5">
    <location>
        <begin position="85"/>
        <end position="165"/>
    </location>
</feature>
<name>A0AAV7ELH3_ARIFI</name>
<dbReference type="PANTHER" id="PTHR11439">
    <property type="entry name" value="GAG-POL-RELATED RETROTRANSPOSON"/>
    <property type="match status" value="1"/>
</dbReference>
<feature type="region of interest" description="Disordered" evidence="2">
    <location>
        <begin position="31"/>
        <end position="74"/>
    </location>
</feature>
<feature type="compositionally biased region" description="Basic and acidic residues" evidence="2">
    <location>
        <begin position="354"/>
        <end position="374"/>
    </location>
</feature>
<feature type="compositionally biased region" description="Polar residues" evidence="2">
    <location>
        <begin position="378"/>
        <end position="393"/>
    </location>
</feature>
<dbReference type="Pfam" id="PF25597">
    <property type="entry name" value="SH3_retrovirus"/>
    <property type="match status" value="1"/>
</dbReference>
<dbReference type="GO" id="GO:0004190">
    <property type="term" value="F:aspartic-type endopeptidase activity"/>
    <property type="evidence" value="ECO:0007669"/>
    <property type="project" value="UniProtKB-KW"/>
</dbReference>
<keyword evidence="8" id="KW-1185">Reference proteome</keyword>
<feature type="compositionally biased region" description="Polar residues" evidence="2">
    <location>
        <begin position="32"/>
        <end position="43"/>
    </location>
</feature>
<evidence type="ECO:0000259" key="6">
    <source>
        <dbReference type="Pfam" id="PF25597"/>
    </source>
</evidence>
<dbReference type="AlphaFoldDB" id="A0AAV7ELH3"/>
<protein>
    <submittedName>
        <fullName evidence="7">Uncharacterized protein</fullName>
    </submittedName>
</protein>
<organism evidence="7 8">
    <name type="scientific">Aristolochia fimbriata</name>
    <name type="common">White veined hardy Dutchman's pipe vine</name>
    <dbReference type="NCBI Taxonomy" id="158543"/>
    <lineage>
        <taxon>Eukaryota</taxon>
        <taxon>Viridiplantae</taxon>
        <taxon>Streptophyta</taxon>
        <taxon>Embryophyta</taxon>
        <taxon>Tracheophyta</taxon>
        <taxon>Spermatophyta</taxon>
        <taxon>Magnoliopsida</taxon>
        <taxon>Magnoliidae</taxon>
        <taxon>Piperales</taxon>
        <taxon>Aristolochiaceae</taxon>
        <taxon>Aristolochia</taxon>
    </lineage>
</organism>
<keyword evidence="1" id="KW-0378">Hydrolase</keyword>
<dbReference type="InterPro" id="IPR054722">
    <property type="entry name" value="PolX-like_BBD"/>
</dbReference>
<dbReference type="CDD" id="cd09272">
    <property type="entry name" value="RNase_HI_RT_Ty1"/>
    <property type="match status" value="1"/>
</dbReference>
<dbReference type="InterPro" id="IPR043502">
    <property type="entry name" value="DNA/RNA_pol_sf"/>
</dbReference>
<dbReference type="InterPro" id="IPR013103">
    <property type="entry name" value="RVT_2"/>
</dbReference>
<feature type="region of interest" description="Disordered" evidence="2">
    <location>
        <begin position="354"/>
        <end position="433"/>
    </location>
</feature>
<keyword evidence="1" id="KW-0645">Protease</keyword>
<gene>
    <name evidence="7" type="ORF">H6P81_009635</name>
</gene>
<dbReference type="SUPFAM" id="SSF56672">
    <property type="entry name" value="DNA/RNA polymerases"/>
    <property type="match status" value="1"/>
</dbReference>
<evidence type="ECO:0000259" key="5">
    <source>
        <dbReference type="Pfam" id="PF22936"/>
    </source>
</evidence>
<dbReference type="InterPro" id="IPR025724">
    <property type="entry name" value="GAG-pre-integrase_dom"/>
</dbReference>
<dbReference type="Pfam" id="PF13976">
    <property type="entry name" value="gag_pre-integrs"/>
    <property type="match status" value="1"/>
</dbReference>
<dbReference type="Pfam" id="PF07727">
    <property type="entry name" value="RVT_2"/>
    <property type="match status" value="2"/>
</dbReference>
<proteinExistence type="predicted"/>
<accession>A0AAV7ELH3</accession>
<feature type="domain" description="Reverse transcriptase Ty1/copia-type" evidence="3">
    <location>
        <begin position="498"/>
        <end position="544"/>
    </location>
</feature>
<dbReference type="Pfam" id="PF22936">
    <property type="entry name" value="Pol_BBD"/>
    <property type="match status" value="1"/>
</dbReference>
<feature type="compositionally biased region" description="Acidic residues" evidence="2">
    <location>
        <begin position="394"/>
        <end position="415"/>
    </location>
</feature>
<evidence type="ECO:0000259" key="3">
    <source>
        <dbReference type="Pfam" id="PF07727"/>
    </source>
</evidence>
<dbReference type="Proteomes" id="UP000825729">
    <property type="component" value="Unassembled WGS sequence"/>
</dbReference>
<keyword evidence="1" id="KW-0064">Aspartyl protease</keyword>
<feature type="domain" description="Retroviral polymerase SH3-like" evidence="6">
    <location>
        <begin position="305"/>
        <end position="359"/>
    </location>
</feature>
<feature type="domain" description="GAG-pre-integrase" evidence="4">
    <location>
        <begin position="192"/>
        <end position="256"/>
    </location>
</feature>
<reference evidence="7 8" key="1">
    <citation type="submission" date="2021-07" db="EMBL/GenBank/DDBJ databases">
        <title>The Aristolochia fimbriata genome: insights into angiosperm evolution, floral development and chemical biosynthesis.</title>
        <authorList>
            <person name="Jiao Y."/>
        </authorList>
    </citation>
    <scope>NUCLEOTIDE SEQUENCE [LARGE SCALE GENOMIC DNA]</scope>
    <source>
        <strain evidence="7">IBCAS-2021</strain>
        <tissue evidence="7">Leaf</tissue>
    </source>
</reference>
<comment type="caution">
    <text evidence="7">The sequence shown here is derived from an EMBL/GenBank/DDBJ whole genome shotgun (WGS) entry which is preliminary data.</text>
</comment>
<dbReference type="PANTHER" id="PTHR11439:SF467">
    <property type="entry name" value="INTEGRASE CATALYTIC DOMAIN-CONTAINING PROTEIN"/>
    <property type="match status" value="1"/>
</dbReference>
<evidence type="ECO:0000313" key="7">
    <source>
        <dbReference type="EMBL" id="KAG9449670.1"/>
    </source>
</evidence>
<sequence>MITSISNATKEKLKFDEVLSAILNQEMMKRSMVSNTSSTSDTALSVDKGKGRDRGRNQSRGPNNRDRSKSKGKSKVYDEYKVESWYIDSRASFHCTSHKEWFCDYIKGEFGHVIVGNGQKCKIEGRGIIHLKMNDGGKLILKEVRHIPNLQKNLIPVNKLDQEGYKITFENSSWKVSRGALTLIKGKAVGTLYPLCTKVDQIVSLAAEKDDKVSLWHRRLGHLSENGMRILHSKKVLTGITNIFFDFCEDCVLGKQKRVSFNKDGREKKSNRLDLVHTDVWGPAQGGLGGLRLCLEHHSRTGWQEVRKKFDPKSTKCVFLGYGGDEYGYRLWDFHNNKVFRCRNVVFNEEQMYKDRKEEKKIEPKEKEYIKRDETDENLPQATNEQVVPSEGEQQIETEQENESQGEQSSIDDGESHEYSNAQTDFDDSEIPQEEIVTSGLRRSTRVRKPVQKLNLIVQHVLYTDAGEPESYDEAMADEAHLKWELAMKDEMLSLEENQTWELVKMPAKNKVIQNKWIFRVKQEAGGVQKYKARLVVKGFGQREEQFDIKTAILHGDLEEKIYMRQPASFEVIGKESWVCKLKRSLYGLKQAPRQWYLKFDRFMLDIGFSRSNADHCVYLQRFNDGDYIILTLYVDDMLVVGTNMKKIDDLKKRFANQFSMKDLGEAKQLLRMQITRDKKKKKLWLSQEGYVKKVLERFNMHESKAVTTTLGSQFKLSKEQGAKSDEEIAHMKTVPYASAIGSLMYAMVSTRPDIAHAVGVVSRFMKNPGKEHWEAVKWIFRYLKGTSDYCLCFGGNNIDVKGFVDSDHVGDRDNGRSTSGYVFTVGGTAVSWVSKLQKVVALSSTEAEYVAATEASKEYIWLKSLMNELGFDNVDCRLYSDSQSAIHLAKNSTFHSRTKHIHLRYHFIRTLLEEGQLKLEKIDGKKNLADMLTKPVEGQKLSLCSTMVNLH</sequence>
<feature type="compositionally biased region" description="Basic and acidic residues" evidence="2">
    <location>
        <begin position="47"/>
        <end position="56"/>
    </location>
</feature>
<evidence type="ECO:0000256" key="2">
    <source>
        <dbReference type="SAM" id="MobiDB-lite"/>
    </source>
</evidence>
<evidence type="ECO:0000256" key="1">
    <source>
        <dbReference type="ARBA" id="ARBA00022750"/>
    </source>
</evidence>
<feature type="domain" description="Reverse transcriptase Ty1/copia-type" evidence="3">
    <location>
        <begin position="546"/>
        <end position="709"/>
    </location>
</feature>
<evidence type="ECO:0000313" key="8">
    <source>
        <dbReference type="Proteomes" id="UP000825729"/>
    </source>
</evidence>